<keyword evidence="13" id="KW-1185">Reference proteome</keyword>
<comment type="pathway">
    <text evidence="10">Carbohydrate degradation.</text>
</comment>
<feature type="active site" description="Proton donor" evidence="10">
    <location>
        <position position="176"/>
    </location>
</feature>
<evidence type="ECO:0000313" key="12">
    <source>
        <dbReference type="EMBL" id="MFD2670194.1"/>
    </source>
</evidence>
<evidence type="ECO:0000256" key="7">
    <source>
        <dbReference type="ARBA" id="ARBA00013188"/>
    </source>
</evidence>
<comment type="caution">
    <text evidence="12">The sequence shown here is derived from an EMBL/GenBank/DDBJ whole genome shotgun (WGS) entry which is preliminary data.</text>
</comment>
<dbReference type="CDD" id="cd00429">
    <property type="entry name" value="RPE"/>
    <property type="match status" value="1"/>
</dbReference>
<sequence length="223" mass="24069">MTIKIAPSILSADFAKLGSEIQEVEKGGADWIHVDVMDGHFVPNISIGPLIVDAIRPHTKLPLDVHLMITDPERYVHAFAGAGADVITVHAEASVHLHRTIYQIKELGKKAGVSINPATPAELIEPIIEDVDLVLVMTVNPGFGGQSFIPSTLNKIRKIRGWLQERGRTNTHIEVDGGIQAETARLVTEAGADVLVAGSAVFNHTDRAKAIQDIRDGAQAKYV</sequence>
<accession>A0ABW5R6H6</accession>
<dbReference type="PANTHER" id="PTHR11749">
    <property type="entry name" value="RIBULOSE-5-PHOSPHATE-3-EPIMERASE"/>
    <property type="match status" value="1"/>
</dbReference>
<dbReference type="InterPro" id="IPR000056">
    <property type="entry name" value="Ribul_P_3_epim-like"/>
</dbReference>
<comment type="cofactor">
    <cofactor evidence="2">
        <name>Mn(2+)</name>
        <dbReference type="ChEBI" id="CHEBI:29035"/>
    </cofactor>
</comment>
<evidence type="ECO:0000256" key="3">
    <source>
        <dbReference type="ARBA" id="ARBA00001941"/>
    </source>
</evidence>
<dbReference type="GO" id="GO:0004750">
    <property type="term" value="F:D-ribulose-phosphate 3-epimerase activity"/>
    <property type="evidence" value="ECO:0007669"/>
    <property type="project" value="UniProtKB-EC"/>
</dbReference>
<feature type="binding site" evidence="10">
    <location>
        <position position="35"/>
    </location>
    <ligand>
        <name>a divalent metal cation</name>
        <dbReference type="ChEBI" id="CHEBI:60240"/>
    </ligand>
</feature>
<dbReference type="EC" id="5.1.3.1" evidence="7 10"/>
<evidence type="ECO:0000256" key="10">
    <source>
        <dbReference type="HAMAP-Rule" id="MF_02227"/>
    </source>
</evidence>
<dbReference type="NCBIfam" id="TIGR01163">
    <property type="entry name" value="rpe"/>
    <property type="match status" value="1"/>
</dbReference>
<dbReference type="Gene3D" id="3.20.20.70">
    <property type="entry name" value="Aldolase class I"/>
    <property type="match status" value="1"/>
</dbReference>
<evidence type="ECO:0000256" key="9">
    <source>
        <dbReference type="ARBA" id="ARBA00023235"/>
    </source>
</evidence>
<evidence type="ECO:0000256" key="2">
    <source>
        <dbReference type="ARBA" id="ARBA00001936"/>
    </source>
</evidence>
<dbReference type="InterPro" id="IPR013785">
    <property type="entry name" value="Aldolase_TIM"/>
</dbReference>
<comment type="catalytic activity">
    <reaction evidence="1 10 11">
        <text>D-ribulose 5-phosphate = D-xylulose 5-phosphate</text>
        <dbReference type="Rhea" id="RHEA:13677"/>
        <dbReference type="ChEBI" id="CHEBI:57737"/>
        <dbReference type="ChEBI" id="CHEBI:58121"/>
        <dbReference type="EC" id="5.1.3.1"/>
    </reaction>
</comment>
<feature type="binding site" evidence="10">
    <location>
        <position position="176"/>
    </location>
    <ligand>
        <name>a divalent metal cation</name>
        <dbReference type="ChEBI" id="CHEBI:60240"/>
    </ligand>
</feature>
<dbReference type="InterPro" id="IPR026019">
    <property type="entry name" value="Ribul_P_3_epim"/>
</dbReference>
<dbReference type="InterPro" id="IPR011060">
    <property type="entry name" value="RibuloseP-bd_barrel"/>
</dbReference>
<dbReference type="PROSITE" id="PS01085">
    <property type="entry name" value="RIBUL_P_3_EPIMER_1"/>
    <property type="match status" value="1"/>
</dbReference>
<comment type="cofactor">
    <cofactor evidence="5">
        <name>Fe(2+)</name>
        <dbReference type="ChEBI" id="CHEBI:29033"/>
    </cofactor>
</comment>
<comment type="function">
    <text evidence="10">Catalyzes the reversible epimerization of D-ribulose 5-phosphate to D-xylulose 5-phosphate.</text>
</comment>
<reference evidence="13" key="1">
    <citation type="journal article" date="2019" name="Int. J. Syst. Evol. Microbiol.">
        <title>The Global Catalogue of Microorganisms (GCM) 10K type strain sequencing project: providing services to taxonomists for standard genome sequencing and annotation.</title>
        <authorList>
            <consortium name="The Broad Institute Genomics Platform"/>
            <consortium name="The Broad Institute Genome Sequencing Center for Infectious Disease"/>
            <person name="Wu L."/>
            <person name="Ma J."/>
        </authorList>
    </citation>
    <scope>NUCLEOTIDE SEQUENCE [LARGE SCALE GENOMIC DNA]</scope>
    <source>
        <strain evidence="13">KCTC 33676</strain>
    </source>
</reference>
<organism evidence="12 13">
    <name type="scientific">Marinicrinis sediminis</name>
    <dbReference type="NCBI Taxonomy" id="1652465"/>
    <lineage>
        <taxon>Bacteria</taxon>
        <taxon>Bacillati</taxon>
        <taxon>Bacillota</taxon>
        <taxon>Bacilli</taxon>
        <taxon>Bacillales</taxon>
        <taxon>Paenibacillaceae</taxon>
    </lineage>
</organism>
<dbReference type="SUPFAM" id="SSF51366">
    <property type="entry name" value="Ribulose-phoshate binding barrel"/>
    <property type="match status" value="1"/>
</dbReference>
<dbReference type="PIRSF" id="PIRSF001461">
    <property type="entry name" value="RPE"/>
    <property type="match status" value="1"/>
</dbReference>
<protein>
    <recommendedName>
        <fullName evidence="7 10">Ribulose-phosphate 3-epimerase</fullName>
        <ecNumber evidence="7 10">5.1.3.1</ecNumber>
    </recommendedName>
</protein>
<keyword evidence="10 11" id="KW-0119">Carbohydrate metabolism</keyword>
<evidence type="ECO:0000256" key="11">
    <source>
        <dbReference type="PIRNR" id="PIRNR001461"/>
    </source>
</evidence>
<comment type="cofactor">
    <cofactor evidence="3">
        <name>Co(2+)</name>
        <dbReference type="ChEBI" id="CHEBI:48828"/>
    </cofactor>
</comment>
<feature type="active site" description="Proton acceptor" evidence="10">
    <location>
        <position position="35"/>
    </location>
</feature>
<evidence type="ECO:0000256" key="6">
    <source>
        <dbReference type="ARBA" id="ARBA00009541"/>
    </source>
</evidence>
<evidence type="ECO:0000256" key="1">
    <source>
        <dbReference type="ARBA" id="ARBA00001782"/>
    </source>
</evidence>
<evidence type="ECO:0000256" key="8">
    <source>
        <dbReference type="ARBA" id="ARBA00022723"/>
    </source>
</evidence>
<feature type="binding site" evidence="10">
    <location>
        <position position="33"/>
    </location>
    <ligand>
        <name>a divalent metal cation</name>
        <dbReference type="ChEBI" id="CHEBI:60240"/>
    </ligand>
</feature>
<name>A0ABW5R6H6_9BACL</name>
<feature type="binding site" evidence="10">
    <location>
        <position position="66"/>
    </location>
    <ligand>
        <name>substrate</name>
    </ligand>
</feature>
<dbReference type="EMBL" id="JBHUMM010000001">
    <property type="protein sequence ID" value="MFD2670194.1"/>
    <property type="molecule type" value="Genomic_DNA"/>
</dbReference>
<feature type="binding site" evidence="10">
    <location>
        <begin position="198"/>
        <end position="199"/>
    </location>
    <ligand>
        <name>substrate</name>
    </ligand>
</feature>
<comment type="cofactor">
    <cofactor evidence="10">
        <name>a divalent metal cation</name>
        <dbReference type="ChEBI" id="CHEBI:60240"/>
    </cofactor>
    <text evidence="10">Binds 1 divalent metal cation per subunit.</text>
</comment>
<dbReference type="NCBIfam" id="NF004076">
    <property type="entry name" value="PRK05581.1-4"/>
    <property type="match status" value="1"/>
</dbReference>
<evidence type="ECO:0000256" key="5">
    <source>
        <dbReference type="ARBA" id="ARBA00001954"/>
    </source>
</evidence>
<proteinExistence type="inferred from homology"/>
<dbReference type="RefSeq" id="WP_379927531.1">
    <property type="nucleotide sequence ID" value="NZ_JBHUMM010000001.1"/>
</dbReference>
<comment type="similarity">
    <text evidence="6 10 11">Belongs to the ribulose-phosphate 3-epimerase family.</text>
</comment>
<dbReference type="PROSITE" id="PS01086">
    <property type="entry name" value="RIBUL_P_3_EPIMER_2"/>
    <property type="match status" value="1"/>
</dbReference>
<dbReference type="Proteomes" id="UP001597497">
    <property type="component" value="Unassembled WGS sequence"/>
</dbReference>
<keyword evidence="8 10" id="KW-0479">Metal-binding</keyword>
<dbReference type="Pfam" id="PF00834">
    <property type="entry name" value="Ribul_P_3_epim"/>
    <property type="match status" value="1"/>
</dbReference>
<feature type="binding site" evidence="10">
    <location>
        <begin position="142"/>
        <end position="145"/>
    </location>
    <ligand>
        <name>substrate</name>
    </ligand>
</feature>
<gene>
    <name evidence="10 12" type="primary">rpe</name>
    <name evidence="12" type="ORF">ACFSUC_01070</name>
</gene>
<comment type="cofactor">
    <cofactor evidence="4">
        <name>Zn(2+)</name>
        <dbReference type="ChEBI" id="CHEBI:29105"/>
    </cofactor>
</comment>
<feature type="binding site" evidence="10">
    <location>
        <position position="66"/>
    </location>
    <ligand>
        <name>a divalent metal cation</name>
        <dbReference type="ChEBI" id="CHEBI:60240"/>
    </ligand>
</feature>
<feature type="binding site" evidence="10">
    <location>
        <position position="8"/>
    </location>
    <ligand>
        <name>substrate</name>
    </ligand>
</feature>
<evidence type="ECO:0000313" key="13">
    <source>
        <dbReference type="Proteomes" id="UP001597497"/>
    </source>
</evidence>
<evidence type="ECO:0000256" key="4">
    <source>
        <dbReference type="ARBA" id="ARBA00001947"/>
    </source>
</evidence>
<dbReference type="HAMAP" id="MF_02227">
    <property type="entry name" value="RPE"/>
    <property type="match status" value="1"/>
</dbReference>
<feature type="binding site" evidence="10">
    <location>
        <begin position="176"/>
        <end position="178"/>
    </location>
    <ligand>
        <name>substrate</name>
    </ligand>
</feature>
<keyword evidence="9 10" id="KW-0413">Isomerase</keyword>